<keyword evidence="1" id="KW-0472">Membrane</keyword>
<dbReference type="OMA" id="AWLAIEY"/>
<dbReference type="Proteomes" id="UP000001514">
    <property type="component" value="Unassembled WGS sequence"/>
</dbReference>
<dbReference type="InParanoid" id="D8S2Z5"/>
<protein>
    <submittedName>
        <fullName evidence="2">Uncharacterized protein</fullName>
    </submittedName>
</protein>
<evidence type="ECO:0000313" key="3">
    <source>
        <dbReference type="Proteomes" id="UP000001514"/>
    </source>
</evidence>
<accession>D8S2Z5</accession>
<evidence type="ECO:0000313" key="2">
    <source>
        <dbReference type="EMBL" id="EFJ21178.1"/>
    </source>
</evidence>
<dbReference type="AlphaFoldDB" id="D8S2Z5"/>
<dbReference type="PANTHER" id="PTHR36779:SF1">
    <property type="entry name" value="OS04G0600400 PROTEIN"/>
    <property type="match status" value="1"/>
</dbReference>
<keyword evidence="3" id="KW-1185">Reference proteome</keyword>
<sequence>MALFTAPVVFSVLGWPLIYSIAECRQGRNARVNLPRWWISSSFFFLTPLIFGIAFQFVGNVVFRIPTSNARHSSQCVDVRVAKTCLSGDLSPVSIRLFGMPDPSKFRCSLDYYWVAGLEVEFSILNSSIRSLFEEPKEVLPSHCRPVFAEVWRIAESFEANRSYRCIHTDKTIYSIDGIGLPSQDRCKPESPSTFKLLRDYIVLIASSYNLKQPASAGYLFWKGVYALLVGLAYCVILTGVTKLSSWFQFKVVDPGHRNFIDVLVFEIEDFGTVVGNYIHLKQPVIG</sequence>
<reference evidence="2 3" key="1">
    <citation type="journal article" date="2011" name="Science">
        <title>The Selaginella genome identifies genetic changes associated with the evolution of vascular plants.</title>
        <authorList>
            <person name="Banks J.A."/>
            <person name="Nishiyama T."/>
            <person name="Hasebe M."/>
            <person name="Bowman J.L."/>
            <person name="Gribskov M."/>
            <person name="dePamphilis C."/>
            <person name="Albert V.A."/>
            <person name="Aono N."/>
            <person name="Aoyama T."/>
            <person name="Ambrose B.A."/>
            <person name="Ashton N.W."/>
            <person name="Axtell M.J."/>
            <person name="Barker E."/>
            <person name="Barker M.S."/>
            <person name="Bennetzen J.L."/>
            <person name="Bonawitz N.D."/>
            <person name="Chapple C."/>
            <person name="Cheng C."/>
            <person name="Correa L.G."/>
            <person name="Dacre M."/>
            <person name="DeBarry J."/>
            <person name="Dreyer I."/>
            <person name="Elias M."/>
            <person name="Engstrom E.M."/>
            <person name="Estelle M."/>
            <person name="Feng L."/>
            <person name="Finet C."/>
            <person name="Floyd S.K."/>
            <person name="Frommer W.B."/>
            <person name="Fujita T."/>
            <person name="Gramzow L."/>
            <person name="Gutensohn M."/>
            <person name="Harholt J."/>
            <person name="Hattori M."/>
            <person name="Heyl A."/>
            <person name="Hirai T."/>
            <person name="Hiwatashi Y."/>
            <person name="Ishikawa M."/>
            <person name="Iwata M."/>
            <person name="Karol K.G."/>
            <person name="Koehler B."/>
            <person name="Kolukisaoglu U."/>
            <person name="Kubo M."/>
            <person name="Kurata T."/>
            <person name="Lalonde S."/>
            <person name="Li K."/>
            <person name="Li Y."/>
            <person name="Litt A."/>
            <person name="Lyons E."/>
            <person name="Manning G."/>
            <person name="Maruyama T."/>
            <person name="Michael T.P."/>
            <person name="Mikami K."/>
            <person name="Miyazaki S."/>
            <person name="Morinaga S."/>
            <person name="Murata T."/>
            <person name="Mueller-Roeber B."/>
            <person name="Nelson D.R."/>
            <person name="Obara M."/>
            <person name="Oguri Y."/>
            <person name="Olmstead R.G."/>
            <person name="Onodera N."/>
            <person name="Petersen B.L."/>
            <person name="Pils B."/>
            <person name="Prigge M."/>
            <person name="Rensing S.A."/>
            <person name="Riano-Pachon D.M."/>
            <person name="Roberts A.W."/>
            <person name="Sato Y."/>
            <person name="Scheller H.V."/>
            <person name="Schulz B."/>
            <person name="Schulz C."/>
            <person name="Shakirov E.V."/>
            <person name="Shibagaki N."/>
            <person name="Shinohara N."/>
            <person name="Shippen D.E."/>
            <person name="Soerensen I."/>
            <person name="Sotooka R."/>
            <person name="Sugimoto N."/>
            <person name="Sugita M."/>
            <person name="Sumikawa N."/>
            <person name="Tanurdzic M."/>
            <person name="Theissen G."/>
            <person name="Ulvskov P."/>
            <person name="Wakazuki S."/>
            <person name="Weng J.K."/>
            <person name="Willats W.W."/>
            <person name="Wipf D."/>
            <person name="Wolf P.G."/>
            <person name="Yang L."/>
            <person name="Zimmer A.D."/>
            <person name="Zhu Q."/>
            <person name="Mitros T."/>
            <person name="Hellsten U."/>
            <person name="Loque D."/>
            <person name="Otillar R."/>
            <person name="Salamov A."/>
            <person name="Schmutz J."/>
            <person name="Shapiro H."/>
            <person name="Lindquist E."/>
            <person name="Lucas S."/>
            <person name="Rokhsar D."/>
            <person name="Grigoriev I.V."/>
        </authorList>
    </citation>
    <scope>NUCLEOTIDE SEQUENCE [LARGE SCALE GENOMIC DNA]</scope>
</reference>
<dbReference type="eggNOG" id="ENOG502R4H7">
    <property type="taxonomic scope" value="Eukaryota"/>
</dbReference>
<organism evidence="3">
    <name type="scientific">Selaginella moellendorffii</name>
    <name type="common">Spikemoss</name>
    <dbReference type="NCBI Taxonomy" id="88036"/>
    <lineage>
        <taxon>Eukaryota</taxon>
        <taxon>Viridiplantae</taxon>
        <taxon>Streptophyta</taxon>
        <taxon>Embryophyta</taxon>
        <taxon>Tracheophyta</taxon>
        <taxon>Lycopodiopsida</taxon>
        <taxon>Selaginellales</taxon>
        <taxon>Selaginellaceae</taxon>
        <taxon>Selaginella</taxon>
    </lineage>
</organism>
<name>D8S2Z5_SELML</name>
<dbReference type="HOGENOM" id="CLU_861643_0_0_1"/>
<dbReference type="Gramene" id="EFJ21178">
    <property type="protein sequence ID" value="EFJ21178"/>
    <property type="gene ID" value="SELMODRAFT_417601"/>
</dbReference>
<dbReference type="PANTHER" id="PTHR36779">
    <property type="entry name" value="OSJNBA0083N12.13 PROTEIN"/>
    <property type="match status" value="1"/>
</dbReference>
<proteinExistence type="predicted"/>
<keyword evidence="1" id="KW-0812">Transmembrane</keyword>
<keyword evidence="1" id="KW-1133">Transmembrane helix</keyword>
<gene>
    <name evidence="2" type="ORF">SELMODRAFT_417601</name>
</gene>
<dbReference type="KEGG" id="smo:SELMODRAFT_417601"/>
<evidence type="ECO:0000256" key="1">
    <source>
        <dbReference type="SAM" id="Phobius"/>
    </source>
</evidence>
<dbReference type="EMBL" id="GL377600">
    <property type="protein sequence ID" value="EFJ21178.1"/>
    <property type="molecule type" value="Genomic_DNA"/>
</dbReference>
<feature type="transmembrane region" description="Helical" evidence="1">
    <location>
        <begin position="44"/>
        <end position="63"/>
    </location>
</feature>
<feature type="transmembrane region" description="Helical" evidence="1">
    <location>
        <begin position="220"/>
        <end position="241"/>
    </location>
</feature>